<sequence length="376" mass="39754">MTAPAASGAAPALPGTRPTPPGDRPTPSGDRATQPEGRSTPPSDRATPPEGRSTPPSDRATPPEGRSVLPGDRTVPRRLVHKRAVEQVLTTGVAECGGRLLGSAQLPRLHRYFNDTRAPYYDLLLVGEAARQTVEAMAHELLGVPLDSPFVLSDLAIELTGPEALRVGPAPVDLGVELHIDSARRRRDGSVRALRGTAVCRVAEREAARFSGTLRFLEAGAYAELRAGPAAPAPPATGVPPRSAPAAVGRTDPRNVVLGRIRHKGEETVARLVCDPGDPVFFDHPLDHLPGMLLMEAGRQIALAARARTAAVPATELIATSCRAGFREFAEHTDPVWCRARPTAAGTIEAVVEQRGRPAALLEVAVARVTDRGIVP</sequence>
<dbReference type="Pfam" id="PF03756">
    <property type="entry name" value="AfsA"/>
    <property type="match status" value="2"/>
</dbReference>
<dbReference type="InterPro" id="IPR005509">
    <property type="entry name" value="AfsA_hotdog_dom"/>
</dbReference>
<dbReference type="NCBIfam" id="NF041195">
    <property type="entry name" value="ScbA_BarX_GamBu"/>
    <property type="match status" value="1"/>
</dbReference>
<gene>
    <name evidence="3" type="ORF">PS467_07900</name>
</gene>
<dbReference type="InterPro" id="IPR047757">
    <property type="entry name" value="AfsA-like"/>
</dbReference>
<accession>A0ABY9URW3</accession>
<feature type="domain" description="A-factor biosynthesis hotdog" evidence="2">
    <location>
        <begin position="79"/>
        <end position="212"/>
    </location>
</feature>
<name>A0ABY9URW3_9ACTN</name>
<protein>
    <submittedName>
        <fullName evidence="3">ScbA/BarX family gamma-butyrolactone biosynthesis protein</fullName>
    </submittedName>
</protein>
<evidence type="ECO:0000256" key="1">
    <source>
        <dbReference type="SAM" id="MobiDB-lite"/>
    </source>
</evidence>
<feature type="region of interest" description="Disordered" evidence="1">
    <location>
        <begin position="230"/>
        <end position="250"/>
    </location>
</feature>
<reference evidence="3 4" key="1">
    <citation type="submission" date="2023-02" db="EMBL/GenBank/DDBJ databases">
        <title>Streptomyces sp. SCA4-21 with antifungal activity against Fusarium oxysporum f. sp. cubense, Streptomyces sp. SCA2-17 with antifungal activity against Fusarium oxysporum f. sp. cubense.</title>
        <authorList>
            <person name="Qi D."/>
        </authorList>
    </citation>
    <scope>NUCLEOTIDE SEQUENCE [LARGE SCALE GENOMIC DNA]</scope>
    <source>
        <strain evidence="3 4">SCA4-21</strain>
    </source>
</reference>
<dbReference type="EMBL" id="CP117522">
    <property type="protein sequence ID" value="WNE95278.1"/>
    <property type="molecule type" value="Genomic_DNA"/>
</dbReference>
<feature type="region of interest" description="Disordered" evidence="1">
    <location>
        <begin position="1"/>
        <end position="77"/>
    </location>
</feature>
<evidence type="ECO:0000259" key="2">
    <source>
        <dbReference type="Pfam" id="PF03756"/>
    </source>
</evidence>
<dbReference type="RefSeq" id="WP_311034630.1">
    <property type="nucleotide sequence ID" value="NZ_CP117522.1"/>
</dbReference>
<evidence type="ECO:0000313" key="4">
    <source>
        <dbReference type="Proteomes" id="UP001305606"/>
    </source>
</evidence>
<proteinExistence type="predicted"/>
<organism evidence="3 4">
    <name type="scientific">Streptomyces luomodiensis</name>
    <dbReference type="NCBI Taxonomy" id="3026192"/>
    <lineage>
        <taxon>Bacteria</taxon>
        <taxon>Bacillati</taxon>
        <taxon>Actinomycetota</taxon>
        <taxon>Actinomycetes</taxon>
        <taxon>Kitasatosporales</taxon>
        <taxon>Streptomycetaceae</taxon>
        <taxon>Streptomyces</taxon>
    </lineage>
</organism>
<dbReference type="Proteomes" id="UP001305606">
    <property type="component" value="Chromosome"/>
</dbReference>
<evidence type="ECO:0000313" key="3">
    <source>
        <dbReference type="EMBL" id="WNE95278.1"/>
    </source>
</evidence>
<feature type="compositionally biased region" description="Low complexity" evidence="1">
    <location>
        <begin position="1"/>
        <end position="16"/>
    </location>
</feature>
<keyword evidence="4" id="KW-1185">Reference proteome</keyword>
<feature type="domain" description="A-factor biosynthesis hotdog" evidence="2">
    <location>
        <begin position="247"/>
        <end position="346"/>
    </location>
</feature>